<protein>
    <submittedName>
        <fullName evidence="2">Uncharacterized protein</fullName>
    </submittedName>
</protein>
<gene>
    <name evidence="2" type="ORF">SINC0208_LOCUS11590</name>
</gene>
<sequence>MQSADNQSSSRNIPNRMLPVRTRTPLEHRSHRSNEPNSSVSRFVQKEKPTPREGEKQEAANNLITRLKANVYAFPEKEALEQKRSAHQQEEQEKEKEKPVVEQFMYDQMKIPIEKIHQAIDDRLTYLCKRTTYKSHRIGSLMKLRNQSIQNMNQMSKQSQLQ</sequence>
<feature type="compositionally biased region" description="Basic and acidic residues" evidence="1">
    <location>
        <begin position="44"/>
        <end position="58"/>
    </location>
</feature>
<dbReference type="AlphaFoldDB" id="A0A7S3ISY3"/>
<organism evidence="2">
    <name type="scientific">Strombidium inclinatum</name>
    <dbReference type="NCBI Taxonomy" id="197538"/>
    <lineage>
        <taxon>Eukaryota</taxon>
        <taxon>Sar</taxon>
        <taxon>Alveolata</taxon>
        <taxon>Ciliophora</taxon>
        <taxon>Intramacronucleata</taxon>
        <taxon>Spirotrichea</taxon>
        <taxon>Oligotrichia</taxon>
        <taxon>Strombidiidae</taxon>
        <taxon>Strombidium</taxon>
    </lineage>
</organism>
<evidence type="ECO:0000313" key="2">
    <source>
        <dbReference type="EMBL" id="CAE0330957.1"/>
    </source>
</evidence>
<feature type="region of interest" description="Disordered" evidence="1">
    <location>
        <begin position="78"/>
        <end position="99"/>
    </location>
</feature>
<dbReference type="EMBL" id="HBIH01028803">
    <property type="protein sequence ID" value="CAE0330957.1"/>
    <property type="molecule type" value="Transcribed_RNA"/>
</dbReference>
<feature type="region of interest" description="Disordered" evidence="1">
    <location>
        <begin position="1"/>
        <end position="60"/>
    </location>
</feature>
<accession>A0A7S3ISY3</accession>
<feature type="compositionally biased region" description="Polar residues" evidence="1">
    <location>
        <begin position="1"/>
        <end position="13"/>
    </location>
</feature>
<evidence type="ECO:0000256" key="1">
    <source>
        <dbReference type="SAM" id="MobiDB-lite"/>
    </source>
</evidence>
<proteinExistence type="predicted"/>
<reference evidence="2" key="1">
    <citation type="submission" date="2021-01" db="EMBL/GenBank/DDBJ databases">
        <authorList>
            <person name="Corre E."/>
            <person name="Pelletier E."/>
            <person name="Niang G."/>
            <person name="Scheremetjew M."/>
            <person name="Finn R."/>
            <person name="Kale V."/>
            <person name="Holt S."/>
            <person name="Cochrane G."/>
            <person name="Meng A."/>
            <person name="Brown T."/>
            <person name="Cohen L."/>
        </authorList>
    </citation>
    <scope>NUCLEOTIDE SEQUENCE</scope>
    <source>
        <strain evidence="2">S3</strain>
    </source>
</reference>
<feature type="compositionally biased region" description="Basic and acidic residues" evidence="1">
    <location>
        <begin position="24"/>
        <end position="34"/>
    </location>
</feature>
<name>A0A7S3ISY3_9SPIT</name>